<feature type="transmembrane region" description="Helical" evidence="6">
    <location>
        <begin position="396"/>
        <end position="417"/>
    </location>
</feature>
<feature type="transmembrane region" description="Helical" evidence="6">
    <location>
        <begin position="114"/>
        <end position="135"/>
    </location>
</feature>
<dbReference type="STRING" id="103827.A0A0N5CM84"/>
<dbReference type="OrthoDB" id="420606at2759"/>
<evidence type="ECO:0000256" key="2">
    <source>
        <dbReference type="ARBA" id="ARBA00022692"/>
    </source>
</evidence>
<feature type="transmembrane region" description="Helical" evidence="6">
    <location>
        <begin position="16"/>
        <end position="35"/>
    </location>
</feature>
<feature type="transmembrane region" description="Helical" evidence="6">
    <location>
        <begin position="429"/>
        <end position="448"/>
    </location>
</feature>
<name>A0A0N5CM84_THECL</name>
<reference evidence="9" key="1">
    <citation type="submission" date="2017-02" db="UniProtKB">
        <authorList>
            <consortium name="WormBaseParasite"/>
        </authorList>
    </citation>
    <scope>IDENTIFICATION</scope>
</reference>
<dbReference type="GO" id="GO:0005783">
    <property type="term" value="C:endoplasmic reticulum"/>
    <property type="evidence" value="ECO:0007669"/>
    <property type="project" value="TreeGrafter"/>
</dbReference>
<evidence type="ECO:0000313" key="7">
    <source>
        <dbReference type="EMBL" id="VDM96597.1"/>
    </source>
</evidence>
<keyword evidence="8" id="KW-1185">Reference proteome</keyword>
<dbReference type="Proteomes" id="UP000276776">
    <property type="component" value="Unassembled WGS sequence"/>
</dbReference>
<reference evidence="7 8" key="2">
    <citation type="submission" date="2018-11" db="EMBL/GenBank/DDBJ databases">
        <authorList>
            <consortium name="Pathogen Informatics"/>
        </authorList>
    </citation>
    <scope>NUCLEOTIDE SEQUENCE [LARGE SCALE GENOMIC DNA]</scope>
</reference>
<evidence type="ECO:0000313" key="8">
    <source>
        <dbReference type="Proteomes" id="UP000276776"/>
    </source>
</evidence>
<comment type="similarity">
    <text evidence="5">Belongs to the membrane-bound acyltransferase family. HHAT subfamily.</text>
</comment>
<dbReference type="WBParaSite" id="TCLT_0000125701-mRNA-1">
    <property type="protein sequence ID" value="TCLT_0000125701-mRNA-1"/>
    <property type="gene ID" value="TCLT_0000125701"/>
</dbReference>
<sequence>MSERRNTTAHLPKMEILFYSLVWIVHSLLALYIAWNSSVKFRLHLFLEPSKFINGLQQDGTDSEWSLYSKSLSRILITSISHTGTFSIYIYVIDDRIQHFFSHSKILFQKQANFSTTCTITVSILAALMAILAYYCRKELIFWLIIITFMVKINLIIHFNDSIDVHYREFNYYLYSAIKILNFCIHLSRNKDTNITSSLLYRYAQYLFYPPYAIILIVLFNDFDTQMTEIEKGYSKSTNYRDLLQRLVRIILWFIVFEAILHVIHVHAIFATSPIQFNNLSEYEIASIAYINGKLFYMKYLLIFGIPSWFASIDGMKPPAGPVCISRISKYSQMWRSFDRGLYLFLKHQVYIPIVSDPSSKLFTLRRFVAMITVFLFVLAWHGTSSNYICWVLLNALEICIEWLGSAICATTFYNKLREFLGPRGERRLIAIAMLSTVVPGIFGVFFFLSRQKIGMIIFERLFLNLVLAPEYAILNLSQRSFRLAAMALHFLFLGYCYNHVCLELEKYFTSKSLEEKAKQKEL</sequence>
<evidence type="ECO:0000313" key="9">
    <source>
        <dbReference type="WBParaSite" id="TCLT_0000125701-mRNA-1"/>
    </source>
</evidence>
<feature type="transmembrane region" description="Helical" evidence="6">
    <location>
        <begin position="75"/>
        <end position="93"/>
    </location>
</feature>
<keyword evidence="2 6" id="KW-0812">Transmembrane</keyword>
<dbReference type="PANTHER" id="PTHR13285:SF18">
    <property type="entry name" value="PROTEIN-CYSTEINE N-PALMITOYLTRANSFERASE RASP"/>
    <property type="match status" value="1"/>
</dbReference>
<dbReference type="AlphaFoldDB" id="A0A0N5CM84"/>
<gene>
    <name evidence="7" type="ORF">TCLT_LOCUS1258</name>
</gene>
<keyword evidence="4 6" id="KW-0472">Membrane</keyword>
<feature type="transmembrane region" description="Helical" evidence="6">
    <location>
        <begin position="482"/>
        <end position="501"/>
    </location>
</feature>
<comment type="subcellular location">
    <subcellularLocation>
        <location evidence="1">Membrane</location>
        <topology evidence="1">Multi-pass membrane protein</topology>
    </subcellularLocation>
</comment>
<protein>
    <submittedName>
        <fullName evidence="9">Protein-cysteine N-palmitoyltransferase HHAT</fullName>
    </submittedName>
</protein>
<feature type="transmembrane region" description="Helical" evidence="6">
    <location>
        <begin position="368"/>
        <end position="384"/>
    </location>
</feature>
<evidence type="ECO:0000256" key="3">
    <source>
        <dbReference type="ARBA" id="ARBA00022989"/>
    </source>
</evidence>
<feature type="transmembrane region" description="Helical" evidence="6">
    <location>
        <begin position="454"/>
        <end position="475"/>
    </location>
</feature>
<accession>A0A0N5CM84</accession>
<dbReference type="PANTHER" id="PTHR13285">
    <property type="entry name" value="ACYLTRANSFERASE"/>
    <property type="match status" value="1"/>
</dbReference>
<evidence type="ECO:0000256" key="5">
    <source>
        <dbReference type="ARBA" id="ARBA00038268"/>
    </source>
</evidence>
<dbReference type="Pfam" id="PF03062">
    <property type="entry name" value="MBOAT"/>
    <property type="match status" value="1"/>
</dbReference>
<evidence type="ECO:0000256" key="6">
    <source>
        <dbReference type="SAM" id="Phobius"/>
    </source>
</evidence>
<proteinExistence type="inferred from homology"/>
<keyword evidence="3 6" id="KW-1133">Transmembrane helix</keyword>
<feature type="transmembrane region" description="Helical" evidence="6">
    <location>
        <begin position="295"/>
        <end position="313"/>
    </location>
</feature>
<dbReference type="InterPro" id="IPR051085">
    <property type="entry name" value="MB_O-acyltransferase"/>
</dbReference>
<dbReference type="OMA" id="QMWRSFD"/>
<feature type="transmembrane region" description="Helical" evidence="6">
    <location>
        <begin position="250"/>
        <end position="275"/>
    </location>
</feature>
<dbReference type="GO" id="GO:0016409">
    <property type="term" value="F:palmitoyltransferase activity"/>
    <property type="evidence" value="ECO:0007669"/>
    <property type="project" value="TreeGrafter"/>
</dbReference>
<dbReference type="InterPro" id="IPR004299">
    <property type="entry name" value="MBOAT_fam"/>
</dbReference>
<evidence type="ECO:0000256" key="4">
    <source>
        <dbReference type="ARBA" id="ARBA00023136"/>
    </source>
</evidence>
<organism evidence="9">
    <name type="scientific">Thelazia callipaeda</name>
    <name type="common">Oriental eyeworm</name>
    <name type="synonym">Parasitic nematode</name>
    <dbReference type="NCBI Taxonomy" id="103827"/>
    <lineage>
        <taxon>Eukaryota</taxon>
        <taxon>Metazoa</taxon>
        <taxon>Ecdysozoa</taxon>
        <taxon>Nematoda</taxon>
        <taxon>Chromadorea</taxon>
        <taxon>Rhabditida</taxon>
        <taxon>Spirurina</taxon>
        <taxon>Spiruromorpha</taxon>
        <taxon>Thelazioidea</taxon>
        <taxon>Thelaziidae</taxon>
        <taxon>Thelazia</taxon>
    </lineage>
</organism>
<feature type="transmembrane region" description="Helical" evidence="6">
    <location>
        <begin position="200"/>
        <end position="220"/>
    </location>
</feature>
<evidence type="ECO:0000256" key="1">
    <source>
        <dbReference type="ARBA" id="ARBA00004141"/>
    </source>
</evidence>
<dbReference type="EMBL" id="UYYF01000148">
    <property type="protein sequence ID" value="VDM96597.1"/>
    <property type="molecule type" value="Genomic_DNA"/>
</dbReference>
<dbReference type="GO" id="GO:0016020">
    <property type="term" value="C:membrane"/>
    <property type="evidence" value="ECO:0007669"/>
    <property type="project" value="UniProtKB-SubCell"/>
</dbReference>
<feature type="transmembrane region" description="Helical" evidence="6">
    <location>
        <begin position="141"/>
        <end position="160"/>
    </location>
</feature>